<dbReference type="AlphaFoldDB" id="A0A1V9YGP4"/>
<feature type="domain" description="EamA" evidence="9">
    <location>
        <begin position="147"/>
        <end position="277"/>
    </location>
</feature>
<comment type="similarity">
    <text evidence="2">Belongs to the EamA transporter family.</text>
</comment>
<feature type="transmembrane region" description="Helical" evidence="8">
    <location>
        <begin position="173"/>
        <end position="193"/>
    </location>
</feature>
<protein>
    <submittedName>
        <fullName evidence="10">Membrane protein</fullName>
    </submittedName>
</protein>
<evidence type="ECO:0000256" key="5">
    <source>
        <dbReference type="ARBA" id="ARBA00022692"/>
    </source>
</evidence>
<reference evidence="10 11" key="1">
    <citation type="journal article" date="2014" name="Genome Biol. Evol.">
        <title>The secreted proteins of Achlya hypogyna and Thraustotheca clavata identify the ancestral oomycete secretome and reveal gene acquisitions by horizontal gene transfer.</title>
        <authorList>
            <person name="Misner I."/>
            <person name="Blouin N."/>
            <person name="Leonard G."/>
            <person name="Richards T.A."/>
            <person name="Lane C.E."/>
        </authorList>
    </citation>
    <scope>NUCLEOTIDE SEQUENCE [LARGE SCALE GENOMIC DNA]</scope>
    <source>
        <strain evidence="10 11">ATCC 48635</strain>
    </source>
</reference>
<evidence type="ECO:0000256" key="6">
    <source>
        <dbReference type="ARBA" id="ARBA00022989"/>
    </source>
</evidence>
<keyword evidence="6 8" id="KW-1133">Transmembrane helix</keyword>
<dbReference type="InterPro" id="IPR000620">
    <property type="entry name" value="EamA_dom"/>
</dbReference>
<feature type="transmembrane region" description="Helical" evidence="8">
    <location>
        <begin position="122"/>
        <end position="140"/>
    </location>
</feature>
<evidence type="ECO:0000256" key="1">
    <source>
        <dbReference type="ARBA" id="ARBA00004651"/>
    </source>
</evidence>
<comment type="subcellular location">
    <subcellularLocation>
        <location evidence="1">Cell membrane</location>
        <topology evidence="1">Multi-pass membrane protein</topology>
    </subcellularLocation>
</comment>
<dbReference type="OrthoDB" id="64403at2759"/>
<feature type="domain" description="EamA" evidence="9">
    <location>
        <begin position="3"/>
        <end position="138"/>
    </location>
</feature>
<dbReference type="InterPro" id="IPR037185">
    <property type="entry name" value="EmrE-like"/>
</dbReference>
<dbReference type="EMBL" id="JNBR01001831">
    <property type="protein sequence ID" value="OQR84905.1"/>
    <property type="molecule type" value="Genomic_DNA"/>
</dbReference>
<comment type="caution">
    <text evidence="10">The sequence shown here is derived from an EMBL/GenBank/DDBJ whole genome shotgun (WGS) entry which is preliminary data.</text>
</comment>
<dbReference type="SUPFAM" id="SSF103481">
    <property type="entry name" value="Multidrug resistance efflux transporter EmrE"/>
    <property type="match status" value="2"/>
</dbReference>
<evidence type="ECO:0000313" key="11">
    <source>
        <dbReference type="Proteomes" id="UP000243579"/>
    </source>
</evidence>
<keyword evidence="3" id="KW-0813">Transport</keyword>
<dbReference type="Proteomes" id="UP000243579">
    <property type="component" value="Unassembled WGS sequence"/>
</dbReference>
<sequence>MNTGLLCAIGCFVIWGMFPLYWKQLDDVPALQLALHRIVWSFVLLVIILTVFRQWTELYQGMTWRIIGVYTLSTCCIFTNWYILVWAINAGYILETSLGNFINPLISVGFGVAIFMEKLHMWQWVSIALAAGGVLIVAIAYDKFPWIALTGAFTFALYGLLKKWAPLRPIHGLFLETAILLPASMTYLVFAQAHGTGVFLRVSPLHDVLIVGGGIVTVVPLFLFSYAARRVPMSLLGVLAYIAPSVRFIIGSLVYHEALSTFQLSGFILVWVALVIFTVQGLAASRQESLTTDDTEATRVFALMLTPAKGDDVELQDAYDRA</sequence>
<feature type="transmembrane region" description="Helical" evidence="8">
    <location>
        <begin position="146"/>
        <end position="161"/>
    </location>
</feature>
<feature type="transmembrane region" description="Helical" evidence="8">
    <location>
        <begin position="261"/>
        <end position="279"/>
    </location>
</feature>
<feature type="transmembrane region" description="Helical" evidence="8">
    <location>
        <begin position="90"/>
        <end position="115"/>
    </location>
</feature>
<evidence type="ECO:0000256" key="4">
    <source>
        <dbReference type="ARBA" id="ARBA00022475"/>
    </source>
</evidence>
<evidence type="ECO:0000259" key="9">
    <source>
        <dbReference type="Pfam" id="PF00892"/>
    </source>
</evidence>
<feature type="transmembrane region" description="Helical" evidence="8">
    <location>
        <begin position="235"/>
        <end position="255"/>
    </location>
</feature>
<dbReference type="InterPro" id="IPR004626">
    <property type="entry name" value="RarD"/>
</dbReference>
<evidence type="ECO:0000256" key="3">
    <source>
        <dbReference type="ARBA" id="ARBA00022448"/>
    </source>
</evidence>
<keyword evidence="7 8" id="KW-0472">Membrane</keyword>
<dbReference type="NCBIfam" id="TIGR00688">
    <property type="entry name" value="rarD"/>
    <property type="match status" value="1"/>
</dbReference>
<accession>A0A1V9YGP4</accession>
<keyword evidence="11" id="KW-1185">Reference proteome</keyword>
<keyword evidence="4" id="KW-1003">Cell membrane</keyword>
<feature type="transmembrane region" description="Helical" evidence="8">
    <location>
        <begin position="208"/>
        <end position="228"/>
    </location>
</feature>
<feature type="transmembrane region" description="Helical" evidence="8">
    <location>
        <begin position="34"/>
        <end position="52"/>
    </location>
</feature>
<feature type="transmembrane region" description="Helical" evidence="8">
    <location>
        <begin position="64"/>
        <end position="84"/>
    </location>
</feature>
<dbReference type="GO" id="GO:0005886">
    <property type="term" value="C:plasma membrane"/>
    <property type="evidence" value="ECO:0007669"/>
    <property type="project" value="UniProtKB-SubCell"/>
</dbReference>
<evidence type="ECO:0000256" key="8">
    <source>
        <dbReference type="SAM" id="Phobius"/>
    </source>
</evidence>
<evidence type="ECO:0000256" key="2">
    <source>
        <dbReference type="ARBA" id="ARBA00007362"/>
    </source>
</evidence>
<proteinExistence type="inferred from homology"/>
<evidence type="ECO:0000256" key="7">
    <source>
        <dbReference type="ARBA" id="ARBA00023136"/>
    </source>
</evidence>
<dbReference type="Pfam" id="PF00892">
    <property type="entry name" value="EamA"/>
    <property type="match status" value="2"/>
</dbReference>
<organism evidence="10 11">
    <name type="scientific">Achlya hypogyna</name>
    <name type="common">Oomycete</name>
    <name type="synonym">Protoachlya hypogyna</name>
    <dbReference type="NCBI Taxonomy" id="1202772"/>
    <lineage>
        <taxon>Eukaryota</taxon>
        <taxon>Sar</taxon>
        <taxon>Stramenopiles</taxon>
        <taxon>Oomycota</taxon>
        <taxon>Saprolegniomycetes</taxon>
        <taxon>Saprolegniales</taxon>
        <taxon>Achlyaceae</taxon>
        <taxon>Achlya</taxon>
    </lineage>
</organism>
<evidence type="ECO:0000313" key="10">
    <source>
        <dbReference type="EMBL" id="OQR84905.1"/>
    </source>
</evidence>
<name>A0A1V9YGP4_ACHHY</name>
<keyword evidence="5 8" id="KW-0812">Transmembrane</keyword>
<gene>
    <name evidence="10" type="ORF">ACHHYP_12606</name>
</gene>
<feature type="transmembrane region" description="Helical" evidence="8">
    <location>
        <begin position="5"/>
        <end position="22"/>
    </location>
</feature>